<evidence type="ECO:0000256" key="4">
    <source>
        <dbReference type="ARBA" id="ARBA00023263"/>
    </source>
</evidence>
<dbReference type="GO" id="GO:0009289">
    <property type="term" value="C:pilus"/>
    <property type="evidence" value="ECO:0007669"/>
    <property type="project" value="UniProtKB-SubCell"/>
</dbReference>
<feature type="domain" description="Fimbrial-type adhesion" evidence="5">
    <location>
        <begin position="66"/>
        <end position="207"/>
    </location>
</feature>
<reference evidence="7" key="1">
    <citation type="submission" date="2017-09" db="EMBL/GenBank/DDBJ databases">
        <title>FDA dAtabase for Regulatory Grade micrObial Sequences (FDA-ARGOS): Supporting development and validation of Infectious Disease Dx tests.</title>
        <authorList>
            <person name="Minogue T."/>
            <person name="Wolcott M."/>
            <person name="Wasieloski L."/>
            <person name="Aguilar W."/>
            <person name="Moore D."/>
            <person name="Tallon L."/>
            <person name="Sadzewicz L."/>
            <person name="Ott S."/>
            <person name="Zhao X."/>
            <person name="Nagaraj S."/>
            <person name="Vavikolanu K."/>
            <person name="Aluvathingal J."/>
            <person name="Nadendla S."/>
            <person name="Sichtig H."/>
        </authorList>
    </citation>
    <scope>NUCLEOTIDE SEQUENCE [LARGE SCALE GENOMIC DNA]</scope>
    <source>
        <strain evidence="7">FDAARGOS_387</strain>
    </source>
</reference>
<dbReference type="InterPro" id="IPR000259">
    <property type="entry name" value="Adhesion_dom_fimbrial"/>
</dbReference>
<accession>A0A2C6DCY7</accession>
<dbReference type="PANTHER" id="PTHR33420:SF3">
    <property type="entry name" value="FIMBRIAL SUBUNIT ELFA"/>
    <property type="match status" value="1"/>
</dbReference>
<dbReference type="STRING" id="1111728.GCA_000427805_02636"/>
<keyword evidence="7" id="KW-1185">Reference proteome</keyword>
<evidence type="ECO:0000313" key="6">
    <source>
        <dbReference type="EMBL" id="PHI28138.1"/>
    </source>
</evidence>
<gene>
    <name evidence="6" type="ORF">CRN84_01655</name>
</gene>
<dbReference type="InterPro" id="IPR050263">
    <property type="entry name" value="Bact_Fimbrial_Adh_Pro"/>
</dbReference>
<dbReference type="PANTHER" id="PTHR33420">
    <property type="entry name" value="FIMBRIAL SUBUNIT ELFA-RELATED"/>
    <property type="match status" value="1"/>
</dbReference>
<evidence type="ECO:0000256" key="3">
    <source>
        <dbReference type="ARBA" id="ARBA00022729"/>
    </source>
</evidence>
<dbReference type="AlphaFoldDB" id="A0A2C6DCY7"/>
<dbReference type="EMBL" id="PDDX01000001">
    <property type="protein sequence ID" value="PHI28138.1"/>
    <property type="molecule type" value="Genomic_DNA"/>
</dbReference>
<comment type="similarity">
    <text evidence="2">Belongs to the fimbrial protein family.</text>
</comment>
<dbReference type="SUPFAM" id="SSF49401">
    <property type="entry name" value="Bacterial adhesins"/>
    <property type="match status" value="1"/>
</dbReference>
<proteinExistence type="inferred from homology"/>
<organism evidence="6 7">
    <name type="scientific">Budvicia aquatica</name>
    <dbReference type="NCBI Taxonomy" id="82979"/>
    <lineage>
        <taxon>Bacteria</taxon>
        <taxon>Pseudomonadati</taxon>
        <taxon>Pseudomonadota</taxon>
        <taxon>Gammaproteobacteria</taxon>
        <taxon>Enterobacterales</taxon>
        <taxon>Budviciaceae</taxon>
        <taxon>Budvicia</taxon>
    </lineage>
</organism>
<keyword evidence="3" id="KW-0732">Signal</keyword>
<evidence type="ECO:0000256" key="1">
    <source>
        <dbReference type="ARBA" id="ARBA00004561"/>
    </source>
</evidence>
<evidence type="ECO:0000256" key="2">
    <source>
        <dbReference type="ARBA" id="ARBA00006671"/>
    </source>
</evidence>
<dbReference type="InterPro" id="IPR008966">
    <property type="entry name" value="Adhesion_dom_sf"/>
</dbReference>
<name>A0A2C6DCY7_9GAMM</name>
<keyword evidence="4" id="KW-0281">Fimbrium</keyword>
<comment type="subcellular location">
    <subcellularLocation>
        <location evidence="1">Fimbrium</location>
    </subcellularLocation>
</comment>
<dbReference type="InterPro" id="IPR036937">
    <property type="entry name" value="Adhesion_dom_fimbrial_sf"/>
</dbReference>
<dbReference type="Pfam" id="PF00419">
    <property type="entry name" value="Fimbrial"/>
    <property type="match status" value="1"/>
</dbReference>
<protein>
    <submittedName>
        <fullName evidence="6">Type 1 fimbrial protein</fullName>
    </submittedName>
</protein>
<evidence type="ECO:0000313" key="7">
    <source>
        <dbReference type="Proteomes" id="UP000224974"/>
    </source>
</evidence>
<sequence length="214" mass="22587">MPCWRRLASCFMPRRSIKAMCHGARLMIWEGSMPIVRNSKSAAILAVALLLLPATLLAADNNTVRVTAEITKGSCEFSTSTDSVEFAPQTVSSFSSGNAAAVTPLTLQYHCEGYEANAKIGIVAIGVVSPDDGLFLSSASTAAGVGFMLKNGVVTDKVGFYSAGTTMKSGVKFLVDMVTEGEYPLTVGFVKQNTSTAVTSGDVKASIMFMFVMP</sequence>
<dbReference type="GO" id="GO:0043709">
    <property type="term" value="P:cell adhesion involved in single-species biofilm formation"/>
    <property type="evidence" value="ECO:0007669"/>
    <property type="project" value="TreeGrafter"/>
</dbReference>
<evidence type="ECO:0000259" key="5">
    <source>
        <dbReference type="Pfam" id="PF00419"/>
    </source>
</evidence>
<dbReference type="Proteomes" id="UP000224974">
    <property type="component" value="Unassembled WGS sequence"/>
</dbReference>
<dbReference type="Gene3D" id="2.60.40.1090">
    <property type="entry name" value="Fimbrial-type adhesion domain"/>
    <property type="match status" value="1"/>
</dbReference>
<dbReference type="OrthoDB" id="6465510at2"/>
<comment type="caution">
    <text evidence="6">The sequence shown here is derived from an EMBL/GenBank/DDBJ whole genome shotgun (WGS) entry which is preliminary data.</text>
</comment>